<protein>
    <recommendedName>
        <fullName evidence="4">DUF445 family protein</fullName>
    </recommendedName>
</protein>
<keyword evidence="3" id="KW-1185">Reference proteome</keyword>
<keyword evidence="1" id="KW-1133">Transmembrane helix</keyword>
<keyword evidence="1" id="KW-0812">Transmembrane</keyword>
<feature type="transmembrane region" description="Helical" evidence="1">
    <location>
        <begin position="190"/>
        <end position="208"/>
    </location>
</feature>
<feature type="transmembrane region" description="Helical" evidence="1">
    <location>
        <begin position="12"/>
        <end position="32"/>
    </location>
</feature>
<name>A0ABY1ZGG7_9GAMM</name>
<feature type="transmembrane region" description="Helical" evidence="1">
    <location>
        <begin position="214"/>
        <end position="234"/>
    </location>
</feature>
<dbReference type="EMBL" id="SJDL01000033">
    <property type="protein sequence ID" value="TBW50754.1"/>
    <property type="molecule type" value="Genomic_DNA"/>
</dbReference>
<organism evidence="2 3">
    <name type="scientific">Marinobacter halodurans</name>
    <dbReference type="NCBI Taxonomy" id="2528979"/>
    <lineage>
        <taxon>Bacteria</taxon>
        <taxon>Pseudomonadati</taxon>
        <taxon>Pseudomonadota</taxon>
        <taxon>Gammaproteobacteria</taxon>
        <taxon>Pseudomonadales</taxon>
        <taxon>Marinobacteraceae</taxon>
        <taxon>Marinobacter</taxon>
    </lineage>
</organism>
<evidence type="ECO:0000313" key="2">
    <source>
        <dbReference type="EMBL" id="TBW50754.1"/>
    </source>
</evidence>
<dbReference type="PANTHER" id="PTHR35791:SF1">
    <property type="entry name" value="UPF0754 MEMBRANE PROTEIN YHEB"/>
    <property type="match status" value="1"/>
</dbReference>
<dbReference type="Proteomes" id="UP000313645">
    <property type="component" value="Unassembled WGS sequence"/>
</dbReference>
<keyword evidence="1" id="KW-0472">Membrane</keyword>
<accession>A0ABY1ZGG7</accession>
<evidence type="ECO:0000256" key="1">
    <source>
        <dbReference type="SAM" id="Phobius"/>
    </source>
</evidence>
<dbReference type="PANTHER" id="PTHR35791">
    <property type="entry name" value="UPF0754 MEMBRANE PROTEIN YHEB"/>
    <property type="match status" value="1"/>
</dbReference>
<dbReference type="RefSeq" id="WP_131483235.1">
    <property type="nucleotide sequence ID" value="NZ_SJDL01000033.1"/>
</dbReference>
<gene>
    <name evidence="2" type="ORF">EZI54_17810</name>
</gene>
<sequence>MSELLHSAEFWQYLSIPVIAALIGWVTNWLAIKMTFYPLEFIGVRPIWGWQGIIPSKARKMAAKSVDATISKIGTVREIFEQIDPQVLGEYVVQTVEPRTEEYVDELMLREYPTFWENLPASARKMVYDRVRRSTPQLVDNLVDDLSANIEGLLDIKGMVIEQLATDKRLLNRIFLECGEKEFRFIVNSGLYFGFLFGLVQMAVWYFYQAWWVLPFFGLLVGWATNWIALNVIFRPLRERKVGPILLQGLFLKRQREVAESFCYIVTHEILTVGNIINAVLNGPNGDRAKNMVRKHMKPLVDETTGIAKALTQMAFGPTGFATLKNQVGEKALEISSSSFNNPVFEKDRAEAVESIMVERMVALSSEEFQDLLRPCFQEDEIKLILVGAALGFAAGVAQFIFVFGEQFS</sequence>
<evidence type="ECO:0000313" key="3">
    <source>
        <dbReference type="Proteomes" id="UP000313645"/>
    </source>
</evidence>
<evidence type="ECO:0008006" key="4">
    <source>
        <dbReference type="Google" id="ProtNLM"/>
    </source>
</evidence>
<comment type="caution">
    <text evidence="2">The sequence shown here is derived from an EMBL/GenBank/DDBJ whole genome shotgun (WGS) entry which is preliminary data.</text>
</comment>
<reference evidence="2 3" key="1">
    <citation type="submission" date="2019-02" db="EMBL/GenBank/DDBJ databases">
        <title>Marinobacter halodurans sp. nov., a marine bacterium isolated from sea tidal flat.</title>
        <authorList>
            <person name="Yoo Y."/>
            <person name="Lee D.W."/>
            <person name="Kim B.S."/>
            <person name="Kim J.-J."/>
        </authorList>
    </citation>
    <scope>NUCLEOTIDE SEQUENCE [LARGE SCALE GENOMIC DNA]</scope>
    <source>
        <strain evidence="2 3">YJ-S3-2</strain>
    </source>
</reference>
<proteinExistence type="predicted"/>
<feature type="transmembrane region" description="Helical" evidence="1">
    <location>
        <begin position="384"/>
        <end position="404"/>
    </location>
</feature>